<dbReference type="Pfam" id="PF18962">
    <property type="entry name" value="Por_Secre_tail"/>
    <property type="match status" value="1"/>
</dbReference>
<reference evidence="4" key="2">
    <citation type="submission" date="2011-02" db="EMBL/GenBank/DDBJ databases">
        <title>The complete genome of Pedobacter saltans DSM 12145.</title>
        <authorList>
            <consortium name="US DOE Joint Genome Institute (JGI-PGF)"/>
            <person name="Lucas S."/>
            <person name="Copeland A."/>
            <person name="Lapidus A."/>
            <person name="Bruce D."/>
            <person name="Goodwin L."/>
            <person name="Pitluck S."/>
            <person name="Kyrpides N."/>
            <person name="Mavromatis K."/>
            <person name="Pagani I."/>
            <person name="Ivanova N."/>
            <person name="Ovchinnikova G."/>
            <person name="Lu M."/>
            <person name="Detter J.C."/>
            <person name="Han C."/>
            <person name="Land M."/>
            <person name="Hauser L."/>
            <person name="Markowitz V."/>
            <person name="Cheng J.-F."/>
            <person name="Hugenholtz P."/>
            <person name="Woyke T."/>
            <person name="Wu D."/>
            <person name="Tindall B."/>
            <person name="Pomrenke H.G."/>
            <person name="Brambilla E."/>
            <person name="Klenk H.-P."/>
            <person name="Eisen J.A."/>
        </authorList>
    </citation>
    <scope>NUCLEOTIDE SEQUENCE [LARGE SCALE GENOMIC DNA]</scope>
    <source>
        <strain evidence="4">ATCC 51119 / DSM 12145 / JCM 21818 / LMG 10337 / NBRC 100064 / NCIMB 13643</strain>
    </source>
</reference>
<evidence type="ECO:0000259" key="2">
    <source>
        <dbReference type="Pfam" id="PF18962"/>
    </source>
</evidence>
<dbReference type="NCBIfam" id="TIGR04183">
    <property type="entry name" value="Por_Secre_tail"/>
    <property type="match status" value="1"/>
</dbReference>
<dbReference type="eggNOG" id="COG4886">
    <property type="taxonomic scope" value="Bacteria"/>
</dbReference>
<reference evidence="3 4" key="1">
    <citation type="journal article" date="2011" name="Stand. Genomic Sci.">
        <title>Complete genome sequence of the gliding, heparinolytic Pedobacter saltans type strain (113).</title>
        <authorList>
            <person name="Liolios K."/>
            <person name="Sikorski J."/>
            <person name="Lu M."/>
            <person name="Nolan M."/>
            <person name="Lapidus A."/>
            <person name="Lucas S."/>
            <person name="Hammon N."/>
            <person name="Deshpande S."/>
            <person name="Cheng J.F."/>
            <person name="Tapia R."/>
            <person name="Han C."/>
            <person name="Goodwin L."/>
            <person name="Pitluck S."/>
            <person name="Huntemann M."/>
            <person name="Ivanova N."/>
            <person name="Pagani I."/>
            <person name="Mavromatis K."/>
            <person name="Ovchinikova G."/>
            <person name="Pati A."/>
            <person name="Chen A."/>
            <person name="Palaniappan K."/>
            <person name="Land M."/>
            <person name="Hauser L."/>
            <person name="Brambilla E.M."/>
            <person name="Kotsyurbenko O."/>
            <person name="Rohde M."/>
            <person name="Tindall B.J."/>
            <person name="Abt B."/>
            <person name="Goker M."/>
            <person name="Detter J.C."/>
            <person name="Woyke T."/>
            <person name="Bristow J."/>
            <person name="Eisen J.A."/>
            <person name="Markowitz V."/>
            <person name="Hugenholtz P."/>
            <person name="Klenk H.P."/>
            <person name="Kyrpides N.C."/>
        </authorList>
    </citation>
    <scope>NUCLEOTIDE SEQUENCE [LARGE SCALE GENOMIC DNA]</scope>
    <source>
        <strain evidence="4">ATCC 51119 / DSM 12145 / JCM 21818 / LMG 10337 / NBRC 100064 / NCIMB 13643</strain>
    </source>
</reference>
<feature type="signal peptide" evidence="1">
    <location>
        <begin position="1"/>
        <end position="19"/>
    </location>
</feature>
<dbReference type="Gene3D" id="2.60.40.10">
    <property type="entry name" value="Immunoglobulins"/>
    <property type="match status" value="1"/>
</dbReference>
<proteinExistence type="predicted"/>
<dbReference type="HOGENOM" id="CLU_501395_0_0_10"/>
<protein>
    <recommendedName>
        <fullName evidence="2">Secretion system C-terminal sorting domain-containing protein</fullName>
    </recommendedName>
</protein>
<dbReference type="KEGG" id="psn:Pedsa_2632"/>
<dbReference type="InterPro" id="IPR013783">
    <property type="entry name" value="Ig-like_fold"/>
</dbReference>
<keyword evidence="4" id="KW-1185">Reference proteome</keyword>
<name>F0S660_PSESL</name>
<dbReference type="Proteomes" id="UP000000310">
    <property type="component" value="Chromosome"/>
</dbReference>
<feature type="chain" id="PRO_5003258191" description="Secretion system C-terminal sorting domain-containing protein" evidence="1">
    <location>
        <begin position="20"/>
        <end position="538"/>
    </location>
</feature>
<evidence type="ECO:0000256" key="1">
    <source>
        <dbReference type="SAM" id="SignalP"/>
    </source>
</evidence>
<sequence length="538" mass="57315">MKKIFTTLLLLGAAGAGFAQNFTPGNVVVARLGDGQATNNAVPVSLLEYNTLTYGNTVTVTLPYSSSSDPADIVNPSMVININPTGIEGGLSLSADGRYLVIGGSNAYKGIGDTGPSKKSFARIGYTGVPELFALDANISNGYIRSTASYDGSSIYIATNQGIAATTFPDNRTSPAIRFNNSGFINYFNVIGKHLYGVNTANPAVLLDFGLSPYDASTPHAGATSPTSTTGTALWNSGSSNIEKSYGFVLLDQDNTVNSLSDKNDVLYMADQGTSPGIVKMYYDTSTSSWVYLGRIDASGIITGLTGKINAAGKAELYAVRGATLNNELIKIIDNSSSRDKLDGTHTIVQIATSGDKYTFRSVALSPSQYSTLPLKLTSFKASSSGNNAVLKWTTSDELNVKEFVLEKSIDGKNFHSVKVVPAKNQSSNIYNLTDFNAEAKTIYYRLKMVDNDGTVTFSNIEAVSSNGLVGLTIYPNPAQDYIKVNPSLINASFEIISIDGKLLKKGVFVTDELDISFLKSGSYLLKSGGQSQRLIKK</sequence>
<accession>F0S660</accession>
<evidence type="ECO:0000313" key="3">
    <source>
        <dbReference type="EMBL" id="ADY53174.1"/>
    </source>
</evidence>
<organism evidence="3 4">
    <name type="scientific">Pseudopedobacter saltans (strain ATCC 51119 / DSM 12145 / JCM 21818 / CCUG 39354 / LMG 10337 / NBRC 100064 / NCIMB 13643)</name>
    <name type="common">Pedobacter saltans</name>
    <dbReference type="NCBI Taxonomy" id="762903"/>
    <lineage>
        <taxon>Bacteria</taxon>
        <taxon>Pseudomonadati</taxon>
        <taxon>Bacteroidota</taxon>
        <taxon>Sphingobacteriia</taxon>
        <taxon>Sphingobacteriales</taxon>
        <taxon>Sphingobacteriaceae</taxon>
        <taxon>Pseudopedobacter</taxon>
    </lineage>
</organism>
<feature type="domain" description="Secretion system C-terminal sorting" evidence="2">
    <location>
        <begin position="474"/>
        <end position="538"/>
    </location>
</feature>
<evidence type="ECO:0000313" key="4">
    <source>
        <dbReference type="Proteomes" id="UP000000310"/>
    </source>
</evidence>
<dbReference type="OrthoDB" id="768268at2"/>
<dbReference type="STRING" id="762903.Pedsa_2632"/>
<dbReference type="RefSeq" id="WP_013633659.1">
    <property type="nucleotide sequence ID" value="NC_015177.1"/>
</dbReference>
<gene>
    <name evidence="3" type="ordered locus">Pedsa_2632</name>
</gene>
<dbReference type="EMBL" id="CP002545">
    <property type="protein sequence ID" value="ADY53174.1"/>
    <property type="molecule type" value="Genomic_DNA"/>
</dbReference>
<keyword evidence="1" id="KW-0732">Signal</keyword>
<dbReference type="InterPro" id="IPR026444">
    <property type="entry name" value="Secre_tail"/>
</dbReference>
<dbReference type="AlphaFoldDB" id="F0S660"/>